<sequence>MKTIALLIALLLSISLHAQRFQGIHTSRFFPLQNIYSQPADLVRSDSRWNVNFLSTNIALKENFVFNESDYWDLVGKVGFGDLKYFFATEESALVAVGNVMLPSVSYKINHRNAVALTMRLRVNGIYKSSNSDLLKLFTGIDNPEGLQNLSNEYFKSLVNQWMEYSASWSGVLWENEGHLLTGGLNLKYLVGGGSGYLNMDGINVDYSSSDIDHFDVQVSYAYNKNLSNTISQGKIDLFGDRGVGLDFGLSYSYKPTGNDAIPYKYKVGFSISDVGYVKHRKEVDRSSFQVDIQNISFSWFSQVESMRALIDSLKNSVDFVVVNQNSYKMDLPKTFTLTGDYCFSRNWYVEGLISYQPGYYRRVSDIIRSRIWTFAVTPRFENLNWGVYLPFFHTSLSTDLGAAFRWKFFFMGSRNVLSNMLSSGPQNGEFYFGINIPIGKQE</sequence>
<evidence type="ECO:0000313" key="4">
    <source>
        <dbReference type="Proteomes" id="UP000283387"/>
    </source>
</evidence>
<dbReference type="EMBL" id="RAPN01000001">
    <property type="protein sequence ID" value="RKD89988.1"/>
    <property type="molecule type" value="Genomic_DNA"/>
</dbReference>
<dbReference type="Pfam" id="PF18990">
    <property type="entry name" value="DUF5723"/>
    <property type="match status" value="1"/>
</dbReference>
<keyword evidence="4" id="KW-1185">Reference proteome</keyword>
<comment type="caution">
    <text evidence="3">The sequence shown here is derived from an EMBL/GenBank/DDBJ whole genome shotgun (WGS) entry which is preliminary data.</text>
</comment>
<evidence type="ECO:0000256" key="1">
    <source>
        <dbReference type="SAM" id="SignalP"/>
    </source>
</evidence>
<evidence type="ECO:0000259" key="2">
    <source>
        <dbReference type="Pfam" id="PF18990"/>
    </source>
</evidence>
<dbReference type="OrthoDB" id="9805336at2"/>
<keyword evidence="1" id="KW-0732">Signal</keyword>
<protein>
    <recommendedName>
        <fullName evidence="2">DUF5723 domain-containing protein</fullName>
    </recommendedName>
</protein>
<feature type="signal peptide" evidence="1">
    <location>
        <begin position="1"/>
        <end position="18"/>
    </location>
</feature>
<accession>A0A419W3E4</accession>
<proteinExistence type="predicted"/>
<reference evidence="3 4" key="1">
    <citation type="submission" date="2018-09" db="EMBL/GenBank/DDBJ databases">
        <title>Genomic Encyclopedia of Archaeal and Bacterial Type Strains, Phase II (KMG-II): from individual species to whole genera.</title>
        <authorList>
            <person name="Goeker M."/>
        </authorList>
    </citation>
    <scope>NUCLEOTIDE SEQUENCE [LARGE SCALE GENOMIC DNA]</scope>
    <source>
        <strain evidence="3 4">DSM 27148</strain>
    </source>
</reference>
<gene>
    <name evidence="3" type="ORF">BC643_0322</name>
</gene>
<evidence type="ECO:0000313" key="3">
    <source>
        <dbReference type="EMBL" id="RKD89988.1"/>
    </source>
</evidence>
<dbReference type="AlphaFoldDB" id="A0A419W3E4"/>
<organism evidence="3 4">
    <name type="scientific">Mangrovibacterium diazotrophicum</name>
    <dbReference type="NCBI Taxonomy" id="1261403"/>
    <lineage>
        <taxon>Bacteria</taxon>
        <taxon>Pseudomonadati</taxon>
        <taxon>Bacteroidota</taxon>
        <taxon>Bacteroidia</taxon>
        <taxon>Marinilabiliales</taxon>
        <taxon>Prolixibacteraceae</taxon>
        <taxon>Mangrovibacterium</taxon>
    </lineage>
</organism>
<dbReference type="Proteomes" id="UP000283387">
    <property type="component" value="Unassembled WGS sequence"/>
</dbReference>
<feature type="chain" id="PRO_5019037869" description="DUF5723 domain-containing protein" evidence="1">
    <location>
        <begin position="19"/>
        <end position="443"/>
    </location>
</feature>
<dbReference type="RefSeq" id="WP_147377102.1">
    <property type="nucleotide sequence ID" value="NZ_RAPN01000001.1"/>
</dbReference>
<feature type="domain" description="DUF5723" evidence="2">
    <location>
        <begin position="50"/>
        <end position="414"/>
    </location>
</feature>
<name>A0A419W3E4_9BACT</name>
<dbReference type="InterPro" id="IPR043781">
    <property type="entry name" value="DUF5723"/>
</dbReference>